<keyword evidence="1" id="KW-1133">Transmembrane helix</keyword>
<proteinExistence type="predicted"/>
<organism evidence="2 3">
    <name type="scientific">Streptococcus suis</name>
    <dbReference type="NCBI Taxonomy" id="1307"/>
    <lineage>
        <taxon>Bacteria</taxon>
        <taxon>Bacillati</taxon>
        <taxon>Bacillota</taxon>
        <taxon>Bacilli</taxon>
        <taxon>Lactobacillales</taxon>
        <taxon>Streptococcaceae</taxon>
        <taxon>Streptococcus</taxon>
    </lineage>
</organism>
<dbReference type="Proteomes" id="UP000231863">
    <property type="component" value="Chromosome"/>
</dbReference>
<dbReference type="EMBL" id="CP025043">
    <property type="protein sequence ID" value="AUA19934.1"/>
    <property type="molecule type" value="Genomic_DNA"/>
</dbReference>
<keyword evidence="1" id="KW-0472">Membrane</keyword>
<evidence type="ECO:0008006" key="4">
    <source>
        <dbReference type="Google" id="ProtNLM"/>
    </source>
</evidence>
<reference evidence="2 3" key="1">
    <citation type="submission" date="2017-11" db="EMBL/GenBank/DDBJ databases">
        <title>Genome analysis of Streptococcus suis serotype chz stain ah681.</title>
        <authorList>
            <person name="Pan Z."/>
            <person name="Zhang Y."/>
            <person name="Ma J."/>
            <person name="Lu P."/>
            <person name="Zhu Y."/>
            <person name="Zhong X."/>
            <person name="Dong W."/>
            <person name="Lu C."/>
            <person name="Yao H."/>
        </authorList>
    </citation>
    <scope>NUCLEOTIDE SEQUENCE [LARGE SCALE GENOMIC DNA]</scope>
    <source>
        <strain evidence="2 3">AH681</strain>
    </source>
</reference>
<name>A0A2I5KRF4_STRSU</name>
<feature type="transmembrane region" description="Helical" evidence="1">
    <location>
        <begin position="6"/>
        <end position="26"/>
    </location>
</feature>
<sequence>MKLRHYFVLLVGVLIFSLVCIPPIFIGRYGDGLLLFTLVFFLVGTPIFLFINQLISTLSFMLASFLTNQKIIYSYFCTYLSFDNVQIPCFLFLQFFGLSPAIYLEDRGSTKYRGYFQVYTTIFFTFQFLLFMLGVHLLDFRGSLLPLLPFSLLTFFHTGFFLKEYRNFYRHKSRILTALVRKEDKIHLKEFWDESVLGNKDLVYQLLCYLILIKSRLNREEVEAIESLERSYFENIENSREHYSFLDTIKINLYMQRENKEEYRIYKKILDSWTGERPYYYLLVDEIYRNIELENKLDLSLAVSEIPIILDVLK</sequence>
<keyword evidence="1" id="KW-0812">Transmembrane</keyword>
<feature type="transmembrane region" description="Helical" evidence="1">
    <location>
        <begin position="144"/>
        <end position="162"/>
    </location>
</feature>
<feature type="transmembrane region" description="Helical" evidence="1">
    <location>
        <begin position="116"/>
        <end position="138"/>
    </location>
</feature>
<evidence type="ECO:0000313" key="3">
    <source>
        <dbReference type="Proteomes" id="UP000231863"/>
    </source>
</evidence>
<feature type="transmembrane region" description="Helical" evidence="1">
    <location>
        <begin position="33"/>
        <end position="65"/>
    </location>
</feature>
<evidence type="ECO:0000313" key="2">
    <source>
        <dbReference type="EMBL" id="AUA19934.1"/>
    </source>
</evidence>
<dbReference type="AlphaFoldDB" id="A0A2I5KRF4"/>
<dbReference type="RefSeq" id="WP_029177983.1">
    <property type="nucleotide sequence ID" value="NZ_CP025043.1"/>
</dbReference>
<protein>
    <recommendedName>
        <fullName evidence="4">Leader peptidase</fullName>
    </recommendedName>
</protein>
<gene>
    <name evidence="2" type="ORF">CWI26_10810</name>
</gene>
<accession>A0A2I5KRF4</accession>
<evidence type="ECO:0000256" key="1">
    <source>
        <dbReference type="SAM" id="Phobius"/>
    </source>
</evidence>